<gene>
    <name evidence="1" type="ORF">NCGR_LOCUS7628</name>
    <name evidence="2" type="ORF">NCGR_LOCUS7633</name>
</gene>
<name>A0A811MLM8_9POAL</name>
<evidence type="ECO:0000313" key="3">
    <source>
        <dbReference type="Proteomes" id="UP000604825"/>
    </source>
</evidence>
<protein>
    <submittedName>
        <fullName evidence="1">Uncharacterized protein</fullName>
    </submittedName>
</protein>
<evidence type="ECO:0000313" key="1">
    <source>
        <dbReference type="EMBL" id="CAD6211672.1"/>
    </source>
</evidence>
<organism evidence="1 3">
    <name type="scientific">Miscanthus lutarioriparius</name>
    <dbReference type="NCBI Taxonomy" id="422564"/>
    <lineage>
        <taxon>Eukaryota</taxon>
        <taxon>Viridiplantae</taxon>
        <taxon>Streptophyta</taxon>
        <taxon>Embryophyta</taxon>
        <taxon>Tracheophyta</taxon>
        <taxon>Spermatophyta</taxon>
        <taxon>Magnoliopsida</taxon>
        <taxon>Liliopsida</taxon>
        <taxon>Poales</taxon>
        <taxon>Poaceae</taxon>
        <taxon>PACMAD clade</taxon>
        <taxon>Panicoideae</taxon>
        <taxon>Andropogonodae</taxon>
        <taxon>Andropogoneae</taxon>
        <taxon>Saccharinae</taxon>
        <taxon>Miscanthus</taxon>
    </lineage>
</organism>
<dbReference type="EMBL" id="CAJGYO010000002">
    <property type="protein sequence ID" value="CAD6211672.1"/>
    <property type="molecule type" value="Genomic_DNA"/>
</dbReference>
<proteinExistence type="predicted"/>
<keyword evidence="3" id="KW-1185">Reference proteome</keyword>
<evidence type="ECO:0000313" key="2">
    <source>
        <dbReference type="EMBL" id="CAD6211677.1"/>
    </source>
</evidence>
<reference evidence="1" key="1">
    <citation type="submission" date="2020-10" db="EMBL/GenBank/DDBJ databases">
        <authorList>
            <person name="Han B."/>
            <person name="Lu T."/>
            <person name="Zhao Q."/>
            <person name="Huang X."/>
            <person name="Zhao Y."/>
        </authorList>
    </citation>
    <scope>NUCLEOTIDE SEQUENCE</scope>
</reference>
<dbReference type="OrthoDB" id="686632at2759"/>
<dbReference type="AlphaFoldDB" id="A0A811MLM8"/>
<accession>A0A811MLM8</accession>
<dbReference type="EMBL" id="CAJGYO010000002">
    <property type="protein sequence ID" value="CAD6211677.1"/>
    <property type="molecule type" value="Genomic_DNA"/>
</dbReference>
<comment type="caution">
    <text evidence="1">The sequence shown here is derived from an EMBL/GenBank/DDBJ whole genome shotgun (WGS) entry which is preliminary data.</text>
</comment>
<dbReference type="Proteomes" id="UP000604825">
    <property type="component" value="Unassembled WGS sequence"/>
</dbReference>
<sequence>MGYSWSITVTIEAKFPFHRYSQCFILMDTMGCKLIAIVSGSETERFNMLLEQRRDYTIYDVRFQVNL</sequence>